<dbReference type="PANTHER" id="PTHR46411:SF3">
    <property type="entry name" value="AAA+ ATPASE DOMAIN-CONTAINING PROTEIN"/>
    <property type="match status" value="1"/>
</dbReference>
<dbReference type="PANTHER" id="PTHR46411">
    <property type="entry name" value="FAMILY ATPASE, PUTATIVE-RELATED"/>
    <property type="match status" value="1"/>
</dbReference>
<evidence type="ECO:0000313" key="2">
    <source>
        <dbReference type="EMBL" id="OCL02872.1"/>
    </source>
</evidence>
<dbReference type="InterPro" id="IPR027417">
    <property type="entry name" value="P-loop_NTPase"/>
</dbReference>
<dbReference type="Pfam" id="PF00004">
    <property type="entry name" value="AAA"/>
    <property type="match status" value="1"/>
</dbReference>
<proteinExistence type="predicted"/>
<sequence length="545" mass="61863">MKCCLGSLYEGEPDRRGRVSWTTNYPKDLDNPPENAESAQYALIARNKKSFDGRRKLRVESIVVQSSLIKIVLGGVLEGYPGITTSLERLEFESPFEPFVHLSDPETKEHVDLLWSVLEEELKKTIREKNDHAAHGVVTFDNIWTIFEPGALVYTREEGHDRIFKLRKGSYGSNQCGRYYTLDVQFIDFDGENFGFGTHVLQIHAFGGTGLIHRLSKVRDALVARGKGPWGLIRYSVNSRVIINTYAFNQFNPNHKVSLGYLRPEEEGDDCDSDTSSIDDDVTQSNASIPLSDDQLLLCTPKLRGYSLRDKKWLTFYLHSIKDIVWNDKAFESPVAPAEQKELILAFTQSQAMNKQCFDDFIQGKGRGIIMLLSGPPGVGKTLTAESVAEAMQVPLYNGVEESLSNILEMNTRWDAVLLLDEADAFLEARSAHDLERNKLVSIFLRLLEYYKGILFLTTNRVDNIDAAFESRIHLSLQYEELDTASRHHFTPEELNRLAEVLLNGRQIKNILRTAQLLTSKQGVELRYSHVDTVMRLRALNARKI</sequence>
<protein>
    <submittedName>
        <fullName evidence="2">P-loop containing nucleoside triphosphate hydrolase protein</fullName>
    </submittedName>
</protein>
<dbReference type="CDD" id="cd19481">
    <property type="entry name" value="RecA-like_protease"/>
    <property type="match status" value="1"/>
</dbReference>
<dbReference type="Gene3D" id="3.40.50.300">
    <property type="entry name" value="P-loop containing nucleotide triphosphate hydrolases"/>
    <property type="match status" value="1"/>
</dbReference>
<evidence type="ECO:0000259" key="1">
    <source>
        <dbReference type="SMART" id="SM00382"/>
    </source>
</evidence>
<dbReference type="SUPFAM" id="SSF52540">
    <property type="entry name" value="P-loop containing nucleoside triphosphate hydrolases"/>
    <property type="match status" value="1"/>
</dbReference>
<reference evidence="2 3" key="1">
    <citation type="journal article" date="2016" name="Nat. Commun.">
        <title>Ectomycorrhizal ecology is imprinted in the genome of the dominant symbiotic fungus Cenococcum geophilum.</title>
        <authorList>
            <consortium name="DOE Joint Genome Institute"/>
            <person name="Peter M."/>
            <person name="Kohler A."/>
            <person name="Ohm R.A."/>
            <person name="Kuo A."/>
            <person name="Krutzmann J."/>
            <person name="Morin E."/>
            <person name="Arend M."/>
            <person name="Barry K.W."/>
            <person name="Binder M."/>
            <person name="Choi C."/>
            <person name="Clum A."/>
            <person name="Copeland A."/>
            <person name="Grisel N."/>
            <person name="Haridas S."/>
            <person name="Kipfer T."/>
            <person name="LaButti K."/>
            <person name="Lindquist E."/>
            <person name="Lipzen A."/>
            <person name="Maire R."/>
            <person name="Meier B."/>
            <person name="Mihaltcheva S."/>
            <person name="Molinier V."/>
            <person name="Murat C."/>
            <person name="Poggeler S."/>
            <person name="Quandt C.A."/>
            <person name="Sperisen C."/>
            <person name="Tritt A."/>
            <person name="Tisserant E."/>
            <person name="Crous P.W."/>
            <person name="Henrissat B."/>
            <person name="Nehls U."/>
            <person name="Egli S."/>
            <person name="Spatafora J.W."/>
            <person name="Grigoriev I.V."/>
            <person name="Martin F.M."/>
        </authorList>
    </citation>
    <scope>NUCLEOTIDE SEQUENCE [LARGE SCALE GENOMIC DNA]</scope>
    <source>
        <strain evidence="2 3">CBS 207.34</strain>
    </source>
</reference>
<keyword evidence="3" id="KW-1185">Reference proteome</keyword>
<dbReference type="GO" id="GO:0016887">
    <property type="term" value="F:ATP hydrolysis activity"/>
    <property type="evidence" value="ECO:0007669"/>
    <property type="project" value="InterPro"/>
</dbReference>
<dbReference type="EMBL" id="KV750862">
    <property type="protein sequence ID" value="OCL02872.1"/>
    <property type="molecule type" value="Genomic_DNA"/>
</dbReference>
<dbReference type="AlphaFoldDB" id="A0A8E2EQ71"/>
<dbReference type="SMART" id="SM00382">
    <property type="entry name" value="AAA"/>
    <property type="match status" value="1"/>
</dbReference>
<dbReference type="InterPro" id="IPR054289">
    <property type="entry name" value="DUF7025"/>
</dbReference>
<evidence type="ECO:0000313" key="3">
    <source>
        <dbReference type="Proteomes" id="UP000250140"/>
    </source>
</evidence>
<dbReference type="Pfam" id="PF22942">
    <property type="entry name" value="DUF7025"/>
    <property type="match status" value="1"/>
</dbReference>
<dbReference type="GO" id="GO:0005524">
    <property type="term" value="F:ATP binding"/>
    <property type="evidence" value="ECO:0007669"/>
    <property type="project" value="InterPro"/>
</dbReference>
<dbReference type="Proteomes" id="UP000250140">
    <property type="component" value="Unassembled WGS sequence"/>
</dbReference>
<gene>
    <name evidence="2" type="ORF">AOQ84DRAFT_400962</name>
</gene>
<organism evidence="2 3">
    <name type="scientific">Glonium stellatum</name>
    <dbReference type="NCBI Taxonomy" id="574774"/>
    <lineage>
        <taxon>Eukaryota</taxon>
        <taxon>Fungi</taxon>
        <taxon>Dikarya</taxon>
        <taxon>Ascomycota</taxon>
        <taxon>Pezizomycotina</taxon>
        <taxon>Dothideomycetes</taxon>
        <taxon>Pleosporomycetidae</taxon>
        <taxon>Gloniales</taxon>
        <taxon>Gloniaceae</taxon>
        <taxon>Glonium</taxon>
    </lineage>
</organism>
<dbReference type="InterPro" id="IPR003593">
    <property type="entry name" value="AAA+_ATPase"/>
</dbReference>
<dbReference type="InterPro" id="IPR003959">
    <property type="entry name" value="ATPase_AAA_core"/>
</dbReference>
<keyword evidence="2" id="KW-0378">Hydrolase</keyword>
<accession>A0A8E2EQ71</accession>
<dbReference type="OrthoDB" id="10042665at2759"/>
<name>A0A8E2EQ71_9PEZI</name>
<feature type="domain" description="AAA+ ATPase" evidence="1">
    <location>
        <begin position="367"/>
        <end position="483"/>
    </location>
</feature>